<sequence length="238" mass="27667">MKDQKLVLRRGIPTGIALLDKRLDGGLPAGSFVCLYADPIAMPEAFLYQFATAVKSYYVTTNRPAKYITRDMEMLRFSTKNVVFVDVFTQYYLNEYGQFVIEDRYRDKEIFDFLADKFNELNGELGEFVVVVDNLSFFLNLNVEWGLKEWLMNRLYSIAKEKENLVYVYLVKNLHTSDVVNRVLDFSDVVINVEAERVGERVVTKFALPKIRGKRPIMEFFRFVVDEGVQIDTSRDIA</sequence>
<organism evidence="3">
    <name type="scientific">Archaeoglobus fulgidus</name>
    <dbReference type="NCBI Taxonomy" id="2234"/>
    <lineage>
        <taxon>Archaea</taxon>
        <taxon>Methanobacteriati</taxon>
        <taxon>Methanobacteriota</taxon>
        <taxon>Archaeoglobi</taxon>
        <taxon>Archaeoglobales</taxon>
        <taxon>Archaeoglobaceae</taxon>
        <taxon>Archaeoglobus</taxon>
    </lineage>
</organism>
<evidence type="ECO:0000313" key="3">
    <source>
        <dbReference type="EMBL" id="HGT83355.1"/>
    </source>
</evidence>
<dbReference type="EMBL" id="DSYZ01000122">
    <property type="protein sequence ID" value="HGT83355.1"/>
    <property type="molecule type" value="Genomic_DNA"/>
</dbReference>
<proteinExistence type="predicted"/>
<dbReference type="InterPro" id="IPR055549">
    <property type="entry name" value="DUF7125"/>
</dbReference>
<dbReference type="Pfam" id="PF23442">
    <property type="entry name" value="DUF7125"/>
    <property type="match status" value="1"/>
</dbReference>
<comment type="caution">
    <text evidence="3">The sequence shown here is derived from an EMBL/GenBank/DDBJ whole genome shotgun (WGS) entry which is preliminary data.</text>
</comment>
<gene>
    <name evidence="3" type="ORF">ENT52_06480</name>
</gene>
<accession>A0A7J3M4Y4</accession>
<dbReference type="InterPro" id="IPR027417">
    <property type="entry name" value="P-loop_NTPase"/>
</dbReference>
<keyword evidence="1" id="KW-0547">Nucleotide-binding</keyword>
<protein>
    <submittedName>
        <fullName evidence="3">Recombinase RecA</fullName>
    </submittedName>
</protein>
<dbReference type="GO" id="GO:0005524">
    <property type="term" value="F:ATP binding"/>
    <property type="evidence" value="ECO:0007669"/>
    <property type="project" value="UniProtKB-KW"/>
</dbReference>
<dbReference type="Gene3D" id="3.40.50.300">
    <property type="entry name" value="P-loop containing nucleotide triphosphate hydrolases"/>
    <property type="match status" value="1"/>
</dbReference>
<reference evidence="3" key="1">
    <citation type="journal article" date="2020" name="mSystems">
        <title>Genome- and Community-Level Interaction Insights into Carbon Utilization and Element Cycling Functions of Hydrothermarchaeota in Hydrothermal Sediment.</title>
        <authorList>
            <person name="Zhou Z."/>
            <person name="Liu Y."/>
            <person name="Xu W."/>
            <person name="Pan J."/>
            <person name="Luo Z.H."/>
            <person name="Li M."/>
        </authorList>
    </citation>
    <scope>NUCLEOTIDE SEQUENCE [LARGE SCALE GENOMIC DNA]</scope>
    <source>
        <strain evidence="3">SpSt-587</strain>
    </source>
</reference>
<dbReference type="PANTHER" id="PTHR43637">
    <property type="entry name" value="UPF0273 PROTEIN TM_0370"/>
    <property type="match status" value="1"/>
</dbReference>
<name>A0A7J3M4Y4_ARCFL</name>
<evidence type="ECO:0000256" key="1">
    <source>
        <dbReference type="ARBA" id="ARBA00022741"/>
    </source>
</evidence>
<dbReference type="SUPFAM" id="SSF52540">
    <property type="entry name" value="P-loop containing nucleoside triphosphate hydrolases"/>
    <property type="match status" value="1"/>
</dbReference>
<evidence type="ECO:0000256" key="2">
    <source>
        <dbReference type="ARBA" id="ARBA00022840"/>
    </source>
</evidence>
<keyword evidence="2" id="KW-0067">ATP-binding</keyword>
<dbReference type="AlphaFoldDB" id="A0A7J3M4Y4"/>